<dbReference type="KEGG" id="bth:BT_0388"/>
<dbReference type="OrthoDB" id="9812571at2"/>
<dbReference type="HOGENOM" id="CLU_051638_7_3_10"/>
<reference evidence="2 3" key="2">
    <citation type="journal article" date="2009" name="Proc. Natl. Acad. Sci. U.S.A.">
        <title>Characterizing a model human gut microbiota composed of members of its two dominant bacterial phyla.</title>
        <authorList>
            <person name="Mahowald M.A."/>
            <person name="Rey F.E."/>
            <person name="Seedorf H."/>
            <person name="Turnbaugh P.J."/>
            <person name="Fulton R.S."/>
            <person name="Wollam A."/>
            <person name="Shah N."/>
            <person name="Wang C."/>
            <person name="Magrini V."/>
            <person name="Wilson R.K."/>
            <person name="Cantarel B.L."/>
            <person name="Coutinho P.M."/>
            <person name="Henrissat B."/>
            <person name="Crock L.W."/>
            <person name="Russell A."/>
            <person name="Verberkmoes N.C."/>
            <person name="Hettich R.L."/>
            <person name="Gordon J.I."/>
        </authorList>
    </citation>
    <scope>NUCLEOTIDE SEQUENCE [LARGE SCALE GENOMIC DNA]</scope>
    <source>
        <strain evidence="3">ATCC 29148 / DSM 2079 / JCM 5827 / CCUG 10774 / NCTC 10582 / VPI-5482 / E50</strain>
    </source>
</reference>
<dbReference type="EMBL" id="AE015928">
    <property type="protein sequence ID" value="AAO75495.1"/>
    <property type="molecule type" value="Genomic_DNA"/>
</dbReference>
<name>Q8AAS6_BACTN</name>
<dbReference type="Gene3D" id="2.160.10.10">
    <property type="entry name" value="Hexapeptide repeat proteins"/>
    <property type="match status" value="1"/>
</dbReference>
<dbReference type="PATRIC" id="fig|226186.12.peg.387"/>
<dbReference type="Proteomes" id="UP000001414">
    <property type="component" value="Chromosome"/>
</dbReference>
<dbReference type="EnsemblBacteria" id="AAO75495">
    <property type="protein sequence ID" value="AAO75495"/>
    <property type="gene ID" value="BT_0388"/>
</dbReference>
<evidence type="ECO:0000256" key="1">
    <source>
        <dbReference type="ARBA" id="ARBA00007274"/>
    </source>
</evidence>
<organism evidence="2 3">
    <name type="scientific">Bacteroides thetaiotaomicron (strain ATCC 29148 / DSM 2079 / JCM 5827 / CCUG 10774 / NCTC 10582 / VPI-5482 / E50)</name>
    <dbReference type="NCBI Taxonomy" id="226186"/>
    <lineage>
        <taxon>Bacteria</taxon>
        <taxon>Pseudomonadati</taxon>
        <taxon>Bacteroidota</taxon>
        <taxon>Bacteroidia</taxon>
        <taxon>Bacteroidales</taxon>
        <taxon>Bacteroidaceae</taxon>
        <taxon>Bacteroides</taxon>
    </lineage>
</organism>
<proteinExistence type="inferred from homology"/>
<comment type="similarity">
    <text evidence="1">Belongs to the transferase hexapeptide repeat family.</text>
</comment>
<dbReference type="SUPFAM" id="SSF51161">
    <property type="entry name" value="Trimeric LpxA-like enzymes"/>
    <property type="match status" value="1"/>
</dbReference>
<evidence type="ECO:0000313" key="2">
    <source>
        <dbReference type="EMBL" id="AAO75495.1"/>
    </source>
</evidence>
<dbReference type="AlphaFoldDB" id="Q8AAS6"/>
<dbReference type="InterPro" id="IPR011004">
    <property type="entry name" value="Trimer_LpxA-like_sf"/>
</dbReference>
<dbReference type="Pfam" id="PF14602">
    <property type="entry name" value="Hexapep_2"/>
    <property type="match status" value="1"/>
</dbReference>
<dbReference type="CDD" id="cd04647">
    <property type="entry name" value="LbH_MAT_like"/>
    <property type="match status" value="1"/>
</dbReference>
<dbReference type="GO" id="GO:0016407">
    <property type="term" value="F:acetyltransferase activity"/>
    <property type="evidence" value="ECO:0000318"/>
    <property type="project" value="GO_Central"/>
</dbReference>
<evidence type="ECO:0000313" key="3">
    <source>
        <dbReference type="Proteomes" id="UP000001414"/>
    </source>
</evidence>
<dbReference type="PANTHER" id="PTHR43300:SF10">
    <property type="entry name" value="2,3,4,5-TETRAHYDROPYRIDINE-2,6-DICARBOXYLATE N-ACETYLTRANSFERASE"/>
    <property type="match status" value="1"/>
</dbReference>
<dbReference type="InterPro" id="IPR050179">
    <property type="entry name" value="Trans_hexapeptide_repeat"/>
</dbReference>
<dbReference type="PANTHER" id="PTHR43300">
    <property type="entry name" value="ACETYLTRANSFERASE"/>
    <property type="match status" value="1"/>
</dbReference>
<dbReference type="InterPro" id="IPR001451">
    <property type="entry name" value="Hexapep"/>
</dbReference>
<dbReference type="PaxDb" id="226186-BT_0388"/>
<dbReference type="eggNOG" id="COG0110">
    <property type="taxonomic scope" value="Bacteria"/>
</dbReference>
<dbReference type="InParanoid" id="Q8AAS6"/>
<gene>
    <name evidence="2" type="ordered locus">BT_0388</name>
</gene>
<dbReference type="STRING" id="226186.BT_0388"/>
<protein>
    <submittedName>
        <fullName evidence="2">Galactoside O-acetyltransferase</fullName>
    </submittedName>
</protein>
<keyword evidence="3" id="KW-1185">Reference proteome</keyword>
<accession>Q8AAS6</accession>
<reference evidence="2 3" key="1">
    <citation type="journal article" date="2003" name="Science">
        <title>A genomic view of the human-Bacteroides thetaiotaomicron symbiosis.</title>
        <authorList>
            <person name="Xu J."/>
            <person name="Bjursell M.K."/>
            <person name="Himrod J."/>
            <person name="Deng S."/>
            <person name="Carmichael L.K."/>
            <person name="Chiang H.C."/>
            <person name="Hooper L.V."/>
            <person name="Gordon J.I."/>
        </authorList>
    </citation>
    <scope>NUCLEOTIDE SEQUENCE [LARGE SCALE GENOMIC DNA]</scope>
    <source>
        <strain evidence="3">ATCC 29148 / DSM 2079 / JCM 5827 / CCUG 10774 / NCTC 10582 / VPI-5482 / E50</strain>
    </source>
</reference>
<sequence>MLIYVMNKVYANLKEYLLKGISALKREYFTNYRKRLGHCSPTASLVKPLVIKGAKNVYLYEDTGIKDALIMAPNAKFIMKKHSGAAEGLTVITGNHERRIGRFYRTITEADKQLVDKDVIVEEDCWIGTRVVLLMGVTVRRGTTVAAGAVVSKSTAPYSIVGGTPAKHIKFYWTINQILEHEAILYPEEERYTKEQLEDFFEKYQKG</sequence>